<organism evidence="1 2">
    <name type="scientific">Arthrobacter deserti</name>
    <dbReference type="NCBI Taxonomy" id="1742687"/>
    <lineage>
        <taxon>Bacteria</taxon>
        <taxon>Bacillati</taxon>
        <taxon>Actinomycetota</taxon>
        <taxon>Actinomycetes</taxon>
        <taxon>Micrococcales</taxon>
        <taxon>Micrococcaceae</taxon>
        <taxon>Arthrobacter</taxon>
    </lineage>
</organism>
<feature type="non-terminal residue" evidence="1">
    <location>
        <position position="1"/>
    </location>
</feature>
<comment type="caution">
    <text evidence="1">The sequence shown here is derived from an EMBL/GenBank/DDBJ whole genome shotgun (WGS) entry which is preliminary data.</text>
</comment>
<dbReference type="GO" id="GO:0004497">
    <property type="term" value="F:monooxygenase activity"/>
    <property type="evidence" value="ECO:0007669"/>
    <property type="project" value="UniProtKB-KW"/>
</dbReference>
<accession>A0ABX1JLZ5</accession>
<keyword evidence="1" id="KW-0560">Oxidoreductase</keyword>
<proteinExistence type="predicted"/>
<keyword evidence="1" id="KW-0503">Monooxygenase</keyword>
<dbReference type="Proteomes" id="UP000523795">
    <property type="component" value="Unassembled WGS sequence"/>
</dbReference>
<protein>
    <submittedName>
        <fullName evidence="1">Dimethyl sulfone monooxygenase SfnG</fullName>
    </submittedName>
</protein>
<dbReference type="EMBL" id="JAAZSR010000080">
    <property type="protein sequence ID" value="NKX50318.1"/>
    <property type="molecule type" value="Genomic_DNA"/>
</dbReference>
<evidence type="ECO:0000313" key="1">
    <source>
        <dbReference type="EMBL" id="NKX50318.1"/>
    </source>
</evidence>
<name>A0ABX1JLZ5_9MICC</name>
<evidence type="ECO:0000313" key="2">
    <source>
        <dbReference type="Proteomes" id="UP000523795"/>
    </source>
</evidence>
<keyword evidence="2" id="KW-1185">Reference proteome</keyword>
<gene>
    <name evidence="1" type="ORF">HER39_06995</name>
</gene>
<sequence>GYLHFQEEVAAFGRDVLPIVRELEAELARKNNVELVGAK</sequence>
<reference evidence="1 2" key="1">
    <citation type="submission" date="2020-04" db="EMBL/GenBank/DDBJ databases">
        <authorList>
            <person name="Liu S."/>
        </authorList>
    </citation>
    <scope>NUCLEOTIDE SEQUENCE [LARGE SCALE GENOMIC DNA]</scope>
    <source>
        <strain evidence="1 2">CGMCC 1.15091</strain>
    </source>
</reference>